<dbReference type="OrthoDB" id="272994at2759"/>
<organism evidence="2 3">
    <name type="scientific">Porcisia hertigi</name>
    <dbReference type="NCBI Taxonomy" id="2761500"/>
    <lineage>
        <taxon>Eukaryota</taxon>
        <taxon>Discoba</taxon>
        <taxon>Euglenozoa</taxon>
        <taxon>Kinetoplastea</taxon>
        <taxon>Metakinetoplastina</taxon>
        <taxon>Trypanosomatida</taxon>
        <taxon>Trypanosomatidae</taxon>
        <taxon>Leishmaniinae</taxon>
        <taxon>Porcisia</taxon>
    </lineage>
</organism>
<dbReference type="Proteomes" id="UP000674318">
    <property type="component" value="Unassembled WGS sequence"/>
</dbReference>
<evidence type="ECO:0000256" key="1">
    <source>
        <dbReference type="SAM" id="MobiDB-lite"/>
    </source>
</evidence>
<feature type="compositionally biased region" description="Polar residues" evidence="1">
    <location>
        <begin position="1086"/>
        <end position="1108"/>
    </location>
</feature>
<gene>
    <name evidence="2" type="ORF">JKF63_02322</name>
</gene>
<evidence type="ECO:0000313" key="2">
    <source>
        <dbReference type="EMBL" id="KAG5495267.1"/>
    </source>
</evidence>
<dbReference type="EMBL" id="JAFJZO010000033">
    <property type="protein sequence ID" value="KAG5495267.1"/>
    <property type="molecule type" value="Genomic_DNA"/>
</dbReference>
<dbReference type="PANTHER" id="PTHR35615">
    <property type="entry name" value="PRESENT IN THE OUTER MITOCHONDRIAL MEMBRANE PROTEOME 22-RELATED"/>
    <property type="match status" value="1"/>
</dbReference>
<evidence type="ECO:0000313" key="3">
    <source>
        <dbReference type="Proteomes" id="UP000674318"/>
    </source>
</evidence>
<dbReference type="PANTHER" id="PTHR35615:SF7">
    <property type="entry name" value="PRESENT IN THE OUTER MITOCHONDRIAL MEMBRANE PROTEOME 22"/>
    <property type="match status" value="1"/>
</dbReference>
<keyword evidence="3" id="KW-1185">Reference proteome</keyword>
<reference evidence="2 3" key="1">
    <citation type="submission" date="2021-02" db="EMBL/GenBank/DDBJ databases">
        <title>Porcisia hertigi Genome sequencing and assembly.</title>
        <authorList>
            <person name="Almutairi H."/>
            <person name="Gatherer D."/>
        </authorList>
    </citation>
    <scope>NUCLEOTIDE SEQUENCE [LARGE SCALE GENOMIC DNA]</scope>
    <source>
        <strain evidence="2 3">C119</strain>
    </source>
</reference>
<dbReference type="RefSeq" id="XP_067754519.1">
    <property type="nucleotide sequence ID" value="XM_067898362.1"/>
</dbReference>
<feature type="region of interest" description="Disordered" evidence="1">
    <location>
        <begin position="1453"/>
        <end position="1479"/>
    </location>
</feature>
<feature type="compositionally biased region" description="Basic and acidic residues" evidence="1">
    <location>
        <begin position="298"/>
        <end position="312"/>
    </location>
</feature>
<comment type="caution">
    <text evidence="2">The sequence shown here is derived from an EMBL/GenBank/DDBJ whole genome shotgun (WGS) entry which is preliminary data.</text>
</comment>
<proteinExistence type="predicted"/>
<feature type="region of interest" description="Disordered" evidence="1">
    <location>
        <begin position="1036"/>
        <end position="1109"/>
    </location>
</feature>
<dbReference type="GeneID" id="94288439"/>
<protein>
    <submittedName>
        <fullName evidence="2">Uncharacterized protein</fullName>
    </submittedName>
</protein>
<dbReference type="InterPro" id="IPR027417">
    <property type="entry name" value="P-loop_NTPase"/>
</dbReference>
<sequence>MSQMPKVAPPFATGNPICVSDPGSLVHGQEPGSGYGIGFAMGGFDGGAMRPNSAGGAPGSAYDSPFAHPPVNGSAYHGQNPSMIYGMGGPMGSRYGMSVPMGSMYGMGVPMGSMYGMGGPMTSMYGMGGGGYSIGGFSGSLYGGSLADATGSLYGTGGLLYGSNRPEAVMGSIYGSHMGSIFGGFNSVYQVDGPHTGLGVVRKQSIPNFSYSFRSNLGSVMYHRSLNTDWASKSSGARRVRGNSFRTSTSMAAIEVEVKPKVKDENEGTQQRGTSDVRRDGRVLAENAKGDTPSAVDKMADKSKSTKKDKPVTEAPKTPTTAREQRNGDAAGQVVVLSSDFRIHNVAIVEQVGDGGGVTVTKKGEACVVNGKSYPMDEVVVYTPANKEAVVESRHLQDLIEHVLAGHNTAILVDDDGKAKAAAQAAVQDTMMKLMGEIKKPARNSYAGLSMSMCSLPSKTTARDLLDSNAKAVSLRVGSSPLFGPIVMGLKSETIESGAHFATLYDAALRRGEEESMMVCVVVVRQMRPASDEGKGGVFLSSVFIGVSRAGPRAFHEIIDKSPASAQEVFRYAIDGPTVCVHIVAVRQDTPDEGVLGAAAKIGAVQNSAARSGNVRRFIDFTEDQLKGMLKRRDTSTGPEKAELDHHVRRLNLVLQDAKKLFADPKSTEPNVYQMEVGKSTQTTPAAMNPHLVSETAVGKEARGESAAAADDRPRSTNVATLVIAEAAESRAYSVEGTTVTAGGRPFVVDEVVLADTVKPTAMETQTTGQVLAAFLKGYNGALIVVDSAAVAANGMESPAMGFVFSAVADALENPGCKGVRVSIALLRVSGVACDLVSSATELKPVKVSSSPLFGPMLHNAALHPIDSKAKLQRIVDEAREHVRALWDSHSAVHVTVVHCFANGDDVYVSSLLVSLASAACSMYEQVLQRKAHNVHDLFRYAFGGAATTTYVVSVGKADQVTDVVASLGTQRAASIVHNRAPRQGSIKNFISYTNSLLDKRRERLAGLPDDSAEKTNMIKFIAPMERMLSDHEKAMADPTNNFPQAYAAENDSDKKAQGEGSAAAGAVAQEGSKLLTGDGSRDSPSDLQARQSPQNANDATTSSTRPDNLSLVFTEPRVVAFVGFEVAAGAKRLSLGDQEYMVDEVVRRVTSSGGITTGQSASVGEVAMRFAEVHNCSLISASSMADAPSAEEPVWAYFQQFLNNALAGGKPGEEVFVDLEFSVVSADELIADLLLDEDRAEPKHLEIASSPICGPHVHNSSSVSVHSAEEVARVMDKVHTRAEHHLVALRTGDLMMVGTALQRRRTNENDVLVASLMGTLTGPSVKAYREAIEKAPGARRLLLGSAYGGPSATITVVNVGAEDELAQGMITTAVSISKKQRNLVSRTGSVRAFVRYTESTMKREQARAAAALGDAKERYLQRVNRLHPVVEDHKKLLQDFTMHIPAYMVGRPNSGTVPKVESEDTQGPDASMKMSQHEQQTEMERATPAVGHASKEPAAVNRIQTVVVVTANGKTHSSTVTVPVAHVDEAHITIPIAGEQRTIEFDEVMRRKDHASAVCSEKLSAVVQHFVKGFNTALLCCDVAGSNAGPTACAEVVHNVIDRKPEKSELYFSIAAVSDGSAVKDLLALSGGSGYASMKVSNSLIFGPWFHEATMVRLAGVAQFDDVFSAAYAEATTDGALCVISVVLKTMEREDVIVSSLLMSLSTQLNAHAVVVNALPETDRKLYQFAVHGSCFTVGLLGLLDKVDGTGLEECIGVYAQMRTIENPPLRNGSVRRFLTYSITAAADARSRAKRATDERQRPSYEQRLALLEKMVVDARELIESPEGRIPKTYM</sequence>
<dbReference type="KEGG" id="phet:94288439"/>
<accession>A0A836H7U1</accession>
<feature type="region of interest" description="Disordered" evidence="1">
    <location>
        <begin position="259"/>
        <end position="329"/>
    </location>
</feature>
<dbReference type="SUPFAM" id="SSF52540">
    <property type="entry name" value="P-loop containing nucleoside triphosphate hydrolases"/>
    <property type="match status" value="3"/>
</dbReference>
<name>A0A836H7U1_9TRYP</name>